<dbReference type="EMBL" id="PTJC01000006">
    <property type="protein sequence ID" value="PPK85922.1"/>
    <property type="molecule type" value="Genomic_DNA"/>
</dbReference>
<evidence type="ECO:0008006" key="4">
    <source>
        <dbReference type="Google" id="ProtNLM"/>
    </source>
</evidence>
<dbReference type="SUPFAM" id="SSF56935">
    <property type="entry name" value="Porins"/>
    <property type="match status" value="1"/>
</dbReference>
<dbReference type="AlphaFoldDB" id="A0A2S6I408"/>
<keyword evidence="3" id="KW-1185">Reference proteome</keyword>
<sequence length="354" mass="37785">MKKIYFFALASLLWAGAYAGNPDRQGEAGATQLLMNPWAPSAGLHTLNTSYVSGVEAMRLNPAGVSRFAGTQVMLGYANYLQGADISMQAAGVTSKLGKNGALGFSVMSLDFGDIAVTTTEQPEGTGAQLNLSFINVGLTYSHRFENKVSVGITLRGVSEASSDVSSFGFAIDAGVQYVTGEYEEFKFGLSLRNLGSRMSYGGQALATTAPNPDQSADYNLTLQQRAASFEMPSVLNIGASYDFLGAIENQRVTLMANFTANSFSRDELGAGLEYAFREQFTARLGYRTDLDAAAGSEGTFADESPLYNGLSAGVGVKVPLRRGDLSRSFSIDYAFRNTRIYNGTHNIGISLGF</sequence>
<keyword evidence="1" id="KW-0732">Signal</keyword>
<dbReference type="NCBIfam" id="NF033709">
    <property type="entry name" value="PorV_fam"/>
    <property type="match status" value="1"/>
</dbReference>
<comment type="caution">
    <text evidence="2">The sequence shown here is derived from an EMBL/GenBank/DDBJ whole genome shotgun (WGS) entry which is preliminary data.</text>
</comment>
<dbReference type="OrthoDB" id="9807473at2"/>
<organism evidence="2 3">
    <name type="scientific">Neolewinella xylanilytica</name>
    <dbReference type="NCBI Taxonomy" id="1514080"/>
    <lineage>
        <taxon>Bacteria</taxon>
        <taxon>Pseudomonadati</taxon>
        <taxon>Bacteroidota</taxon>
        <taxon>Saprospiria</taxon>
        <taxon>Saprospirales</taxon>
        <taxon>Lewinellaceae</taxon>
        <taxon>Neolewinella</taxon>
    </lineage>
</organism>
<proteinExistence type="predicted"/>
<evidence type="ECO:0000313" key="3">
    <source>
        <dbReference type="Proteomes" id="UP000237662"/>
    </source>
</evidence>
<name>A0A2S6I408_9BACT</name>
<evidence type="ECO:0000256" key="1">
    <source>
        <dbReference type="SAM" id="SignalP"/>
    </source>
</evidence>
<feature type="chain" id="PRO_5015430296" description="DUF3308 domain-containing protein" evidence="1">
    <location>
        <begin position="20"/>
        <end position="354"/>
    </location>
</feature>
<dbReference type="RefSeq" id="WP_104420400.1">
    <property type="nucleotide sequence ID" value="NZ_PTJC01000006.1"/>
</dbReference>
<dbReference type="Proteomes" id="UP000237662">
    <property type="component" value="Unassembled WGS sequence"/>
</dbReference>
<protein>
    <recommendedName>
        <fullName evidence="4">DUF3308 domain-containing protein</fullName>
    </recommendedName>
</protein>
<evidence type="ECO:0000313" key="2">
    <source>
        <dbReference type="EMBL" id="PPK85922.1"/>
    </source>
</evidence>
<accession>A0A2S6I408</accession>
<reference evidence="2 3" key="1">
    <citation type="submission" date="2018-02" db="EMBL/GenBank/DDBJ databases">
        <title>Genomic Encyclopedia of Archaeal and Bacterial Type Strains, Phase II (KMG-II): from individual species to whole genera.</title>
        <authorList>
            <person name="Goeker M."/>
        </authorList>
    </citation>
    <scope>NUCLEOTIDE SEQUENCE [LARGE SCALE GENOMIC DNA]</scope>
    <source>
        <strain evidence="2 3">DSM 29526</strain>
    </source>
</reference>
<feature type="signal peptide" evidence="1">
    <location>
        <begin position="1"/>
        <end position="19"/>
    </location>
</feature>
<gene>
    <name evidence="2" type="ORF">CLV84_2835</name>
</gene>
<dbReference type="Gene3D" id="2.40.160.60">
    <property type="entry name" value="Outer membrane protein transport protein (OMPP1/FadL/TodX)"/>
    <property type="match status" value="1"/>
</dbReference>